<evidence type="ECO:0000313" key="2">
    <source>
        <dbReference type="Proteomes" id="UP000501705"/>
    </source>
</evidence>
<dbReference type="EMBL" id="CP046171">
    <property type="protein sequence ID" value="QIS02903.1"/>
    <property type="molecule type" value="Genomic_DNA"/>
</dbReference>
<dbReference type="Proteomes" id="UP000501705">
    <property type="component" value="Chromosome"/>
</dbReference>
<accession>A0A6G9XPZ3</accession>
<name>A0A6G9XPZ3_NOCBR</name>
<reference evidence="1 2" key="1">
    <citation type="journal article" date="2019" name="ACS Chem. Biol.">
        <title>Identification and Mobilization of a Cryptic Antibiotic Biosynthesis Gene Locus from a Human-Pathogenic Nocardia Isolate.</title>
        <authorList>
            <person name="Herisse M."/>
            <person name="Ishida K."/>
            <person name="Porter J.L."/>
            <person name="Howden B."/>
            <person name="Hertweck C."/>
            <person name="Stinear T.P."/>
            <person name="Pidot S.J."/>
        </authorList>
    </citation>
    <scope>NUCLEOTIDE SEQUENCE [LARGE SCALE GENOMIC DNA]</scope>
    <source>
        <strain evidence="1 2">AUSMDU00024985</strain>
    </source>
</reference>
<dbReference type="AlphaFoldDB" id="A0A6G9XPZ3"/>
<dbReference type="RefSeq" id="WP_167460069.1">
    <property type="nucleotide sequence ID" value="NZ_CP046171.1"/>
</dbReference>
<sequence>MTERQWGAFATSGQPWRGRRLHQWRTPQWRFAHLLLALTGFTPLLGLDVIDADAVSAAIDYYLDRLFDSTSQRPSR</sequence>
<evidence type="ECO:0000313" key="1">
    <source>
        <dbReference type="EMBL" id="QIS02903.1"/>
    </source>
</evidence>
<protein>
    <submittedName>
        <fullName evidence="1">Uncharacterized protein</fullName>
    </submittedName>
</protein>
<gene>
    <name evidence="1" type="ORF">F5X71_11800</name>
</gene>
<organism evidence="1 2">
    <name type="scientific">Nocardia brasiliensis</name>
    <dbReference type="NCBI Taxonomy" id="37326"/>
    <lineage>
        <taxon>Bacteria</taxon>
        <taxon>Bacillati</taxon>
        <taxon>Actinomycetota</taxon>
        <taxon>Actinomycetes</taxon>
        <taxon>Mycobacteriales</taxon>
        <taxon>Nocardiaceae</taxon>
        <taxon>Nocardia</taxon>
    </lineage>
</organism>
<proteinExistence type="predicted"/>